<name>A0A133XNH1_9RHOO</name>
<dbReference type="EMBL" id="LODL01000005">
    <property type="protein sequence ID" value="KXB32496.1"/>
    <property type="molecule type" value="Genomic_DNA"/>
</dbReference>
<accession>A0A133XNH1</accession>
<evidence type="ECO:0000313" key="1">
    <source>
        <dbReference type="EMBL" id="KXB32496.1"/>
    </source>
</evidence>
<sequence length="191" mass="20864">MVAALVAFSSVNVLAADAESEETRSLVDASEATPGVTVSAILALPPVIEVVKLEIRSAKKQRLAKKKVSPTIMLTRTERRQVALLAATTSGSQQSHTYYPNEEYEVGIDELVLHRSFSRPKVVADPDDDETDAPAISDEVGLRLLMARLKAVEAHVLNQVPDTDEALPESVRLRLSEARRKAVQAHQQKFA</sequence>
<protein>
    <submittedName>
        <fullName evidence="1">Uncharacterized protein</fullName>
    </submittedName>
</protein>
<gene>
    <name evidence="1" type="ORF">AT959_02075</name>
</gene>
<keyword evidence="2" id="KW-1185">Reference proteome</keyword>
<reference evidence="1 2" key="1">
    <citation type="submission" date="2015-12" db="EMBL/GenBank/DDBJ databases">
        <title>Nitrous oxide reduction kinetics distinguish bacteria harboring typical versus atypical NosZ.</title>
        <authorList>
            <person name="Yoon S."/>
            <person name="Nissen S."/>
            <person name="Park D."/>
            <person name="Sanford R.A."/>
            <person name="Loeffler F.E."/>
        </authorList>
    </citation>
    <scope>NUCLEOTIDE SEQUENCE [LARGE SCALE GENOMIC DNA]</scope>
    <source>
        <strain evidence="1 2">ATCC BAA-841</strain>
    </source>
</reference>
<dbReference type="Proteomes" id="UP000070186">
    <property type="component" value="Unassembled WGS sequence"/>
</dbReference>
<comment type="caution">
    <text evidence="1">The sequence shown here is derived from an EMBL/GenBank/DDBJ whole genome shotgun (WGS) entry which is preliminary data.</text>
</comment>
<organism evidence="1 2">
    <name type="scientific">Dechloromonas denitrificans</name>
    <dbReference type="NCBI Taxonomy" id="281362"/>
    <lineage>
        <taxon>Bacteria</taxon>
        <taxon>Pseudomonadati</taxon>
        <taxon>Pseudomonadota</taxon>
        <taxon>Betaproteobacteria</taxon>
        <taxon>Rhodocyclales</taxon>
        <taxon>Azonexaceae</taxon>
        <taxon>Dechloromonas</taxon>
    </lineage>
</organism>
<evidence type="ECO:0000313" key="2">
    <source>
        <dbReference type="Proteomes" id="UP000070186"/>
    </source>
</evidence>
<proteinExistence type="predicted"/>
<dbReference type="AlphaFoldDB" id="A0A133XNH1"/>